<sequence length="247" mass="27145">MSNNALAISNISYDYGNQAALNAVTFAIAPGQFFGLLGPNGAGKSTLMALLTRLLKPTSGDIQVFSRSLSAQPSAIMSDIGVVFQQSTLDLDLSVLQNLNYHGALHGLSARDTYIRVSDELHRFGLQNKRHARVRELNGGHRRRIELARAMLHRPKLLLLDEPTAGLDIESRAALNRHVRQLCEDHNIAVLWTTHLIEELETRDPLLILDRGTTKALGQADTLLKEHNCDNIGELFALLTTPSEAVA</sequence>
<name>A0A7T4R054_9GAMM</name>
<organism evidence="4 5">
    <name type="scientific">Spongiibacter nanhainus</name>
    <dbReference type="NCBI Taxonomy" id="2794344"/>
    <lineage>
        <taxon>Bacteria</taxon>
        <taxon>Pseudomonadati</taxon>
        <taxon>Pseudomonadota</taxon>
        <taxon>Gammaproteobacteria</taxon>
        <taxon>Cellvibrionales</taxon>
        <taxon>Spongiibacteraceae</taxon>
        <taxon>Spongiibacter</taxon>
    </lineage>
</organism>
<evidence type="ECO:0000259" key="3">
    <source>
        <dbReference type="PROSITE" id="PS50893"/>
    </source>
</evidence>
<dbReference type="PANTHER" id="PTHR43582">
    <property type="entry name" value="LINEARMYCIN RESISTANCE ATP-BINDING PROTEIN LNRL"/>
    <property type="match status" value="1"/>
</dbReference>
<evidence type="ECO:0000313" key="5">
    <source>
        <dbReference type="Proteomes" id="UP000596063"/>
    </source>
</evidence>
<gene>
    <name evidence="4" type="ORF">I6N98_16290</name>
</gene>
<evidence type="ECO:0000313" key="4">
    <source>
        <dbReference type="EMBL" id="QQD17879.1"/>
    </source>
</evidence>
<dbReference type="InterPro" id="IPR027417">
    <property type="entry name" value="P-loop_NTPase"/>
</dbReference>
<dbReference type="PANTHER" id="PTHR43582:SF5">
    <property type="entry name" value="ABC TRANSPORTER"/>
    <property type="match status" value="1"/>
</dbReference>
<protein>
    <submittedName>
        <fullName evidence="4">ATP-binding cassette domain-containing protein</fullName>
    </submittedName>
</protein>
<dbReference type="KEGG" id="snan:I6N98_16290"/>
<reference evidence="4 5" key="1">
    <citation type="submission" date="2020-12" db="EMBL/GenBank/DDBJ databases">
        <authorList>
            <person name="Shan Y."/>
        </authorList>
    </citation>
    <scope>NUCLEOTIDE SEQUENCE [LARGE SCALE GENOMIC DNA]</scope>
    <source>
        <strain evidence="5">csc3.9</strain>
    </source>
</reference>
<dbReference type="Gene3D" id="3.40.50.300">
    <property type="entry name" value="P-loop containing nucleotide triphosphate hydrolases"/>
    <property type="match status" value="1"/>
</dbReference>
<dbReference type="Pfam" id="PF00005">
    <property type="entry name" value="ABC_tran"/>
    <property type="match status" value="1"/>
</dbReference>
<dbReference type="SUPFAM" id="SSF52540">
    <property type="entry name" value="P-loop containing nucleoside triphosphate hydrolases"/>
    <property type="match status" value="1"/>
</dbReference>
<dbReference type="NCBIfam" id="TIGR03864">
    <property type="entry name" value="PQQ_ABC_ATP"/>
    <property type="match status" value="1"/>
</dbReference>
<dbReference type="Proteomes" id="UP000596063">
    <property type="component" value="Chromosome"/>
</dbReference>
<dbReference type="InterPro" id="IPR003439">
    <property type="entry name" value="ABC_transporter-like_ATP-bd"/>
</dbReference>
<proteinExistence type="predicted"/>
<evidence type="ECO:0000256" key="1">
    <source>
        <dbReference type="ARBA" id="ARBA00022741"/>
    </source>
</evidence>
<dbReference type="EMBL" id="CP066167">
    <property type="protein sequence ID" value="QQD17879.1"/>
    <property type="molecule type" value="Genomic_DNA"/>
</dbReference>
<accession>A0A7T4R054</accession>
<dbReference type="GO" id="GO:0005524">
    <property type="term" value="F:ATP binding"/>
    <property type="evidence" value="ECO:0007669"/>
    <property type="project" value="UniProtKB-KW"/>
</dbReference>
<evidence type="ECO:0000256" key="2">
    <source>
        <dbReference type="ARBA" id="ARBA00022840"/>
    </source>
</evidence>
<dbReference type="AlphaFoldDB" id="A0A7T4R054"/>
<keyword evidence="2 4" id="KW-0067">ATP-binding</keyword>
<dbReference type="RefSeq" id="WP_198569378.1">
    <property type="nucleotide sequence ID" value="NZ_CP066167.1"/>
</dbReference>
<keyword evidence="5" id="KW-1185">Reference proteome</keyword>
<dbReference type="PROSITE" id="PS50893">
    <property type="entry name" value="ABC_TRANSPORTER_2"/>
    <property type="match status" value="1"/>
</dbReference>
<dbReference type="GO" id="GO:0016887">
    <property type="term" value="F:ATP hydrolysis activity"/>
    <property type="evidence" value="ECO:0007669"/>
    <property type="project" value="InterPro"/>
</dbReference>
<dbReference type="InterPro" id="IPR022467">
    <property type="entry name" value="ABC_transprt_ATP-bd_su_PQQ"/>
</dbReference>
<keyword evidence="1" id="KW-0547">Nucleotide-binding</keyword>
<dbReference type="SMART" id="SM00382">
    <property type="entry name" value="AAA"/>
    <property type="match status" value="1"/>
</dbReference>
<feature type="domain" description="ABC transporter" evidence="3">
    <location>
        <begin position="6"/>
        <end position="236"/>
    </location>
</feature>
<dbReference type="InterPro" id="IPR003593">
    <property type="entry name" value="AAA+_ATPase"/>
</dbReference>